<feature type="transmembrane region" description="Helical" evidence="2">
    <location>
        <begin position="234"/>
        <end position="267"/>
    </location>
</feature>
<dbReference type="EMBL" id="NRJH01000055">
    <property type="protein sequence ID" value="RIY31751.1"/>
    <property type="molecule type" value="Genomic_DNA"/>
</dbReference>
<keyword evidence="4" id="KW-1185">Reference proteome</keyword>
<accession>A0A3A1Y2T0</accession>
<keyword evidence="2" id="KW-0812">Transmembrane</keyword>
<comment type="caution">
    <text evidence="3">The sequence shown here is derived from an EMBL/GenBank/DDBJ whole genome shotgun (WGS) entry which is preliminary data.</text>
</comment>
<keyword evidence="2" id="KW-1133">Transmembrane helix</keyword>
<proteinExistence type="predicted"/>
<sequence length="273" mass="31081">MDITNLQNENAELKKQLHQLKRESRANLERLNLQLVEYNQAIEAIKLELASEKKNFAVINSHGGATNPNFEVEIRNLQANLNQLKLQLDAVNAQLATAQNEKQKFENLITDIRSRLIRVKDESYKGNIIQATAIVNEFSTRDPFKSLLGNYFLPKYRGIKEKDQALTQRYNNLQKATDNLRIAEDNLLKKTEEYKNYFYIQHLLISLGVITANESKTSLELKLRSSLRPSPGCLVGLFNTIILFALGLFYLGLTILIFGGLVAVLIFPIVDMI</sequence>
<evidence type="ECO:0000256" key="1">
    <source>
        <dbReference type="SAM" id="Coils"/>
    </source>
</evidence>
<evidence type="ECO:0000256" key="2">
    <source>
        <dbReference type="SAM" id="Phobius"/>
    </source>
</evidence>
<dbReference type="AlphaFoldDB" id="A0A3A1Y2T0"/>
<dbReference type="Proteomes" id="UP000266258">
    <property type="component" value="Unassembled WGS sequence"/>
</dbReference>
<keyword evidence="2" id="KW-0472">Membrane</keyword>
<gene>
    <name evidence="3" type="ORF">CJP74_06450</name>
</gene>
<feature type="coiled-coil region" evidence="1">
    <location>
        <begin position="3"/>
        <end position="115"/>
    </location>
</feature>
<protein>
    <submittedName>
        <fullName evidence="3">Uncharacterized protein</fullName>
    </submittedName>
</protein>
<keyword evidence="1" id="KW-0175">Coiled coil</keyword>
<reference evidence="3 4" key="1">
    <citation type="submission" date="2017-08" db="EMBL/GenBank/DDBJ databases">
        <title>Reclassification of Bisgaard taxon 37 and 44.</title>
        <authorList>
            <person name="Christensen H."/>
        </authorList>
    </citation>
    <scope>NUCLEOTIDE SEQUENCE [LARGE SCALE GENOMIC DNA]</scope>
    <source>
        <strain evidence="3 4">B96_4</strain>
    </source>
</reference>
<evidence type="ECO:0000313" key="3">
    <source>
        <dbReference type="EMBL" id="RIY31751.1"/>
    </source>
</evidence>
<dbReference type="RefSeq" id="WP_119497464.1">
    <property type="nucleotide sequence ID" value="NZ_NRJH01000055.1"/>
</dbReference>
<name>A0A3A1Y2T0_9GAMM</name>
<organism evidence="3 4">
    <name type="scientific">Psittacicella melopsittaci</name>
    <dbReference type="NCBI Taxonomy" id="2028576"/>
    <lineage>
        <taxon>Bacteria</taxon>
        <taxon>Pseudomonadati</taxon>
        <taxon>Pseudomonadota</taxon>
        <taxon>Gammaproteobacteria</taxon>
        <taxon>Pasteurellales</taxon>
        <taxon>Psittacicellaceae</taxon>
        <taxon>Psittacicella</taxon>
    </lineage>
</organism>
<evidence type="ECO:0000313" key="4">
    <source>
        <dbReference type="Proteomes" id="UP000266258"/>
    </source>
</evidence>